<keyword evidence="2" id="KW-1185">Reference proteome</keyword>
<proteinExistence type="predicted"/>
<dbReference type="RefSeq" id="WP_250857662.1">
    <property type="nucleotide sequence ID" value="NZ_JAGSOJ010000001.1"/>
</dbReference>
<dbReference type="EMBL" id="JAGSOJ010000001">
    <property type="protein sequence ID" value="MCM1988794.1"/>
    <property type="molecule type" value="Genomic_DNA"/>
</dbReference>
<dbReference type="AlphaFoldDB" id="A0A9J6NWB1"/>
<dbReference type="Proteomes" id="UP001056429">
    <property type="component" value="Unassembled WGS sequence"/>
</dbReference>
<gene>
    <name evidence="1" type="ORF">KDK92_03505</name>
</gene>
<reference evidence="1" key="2">
    <citation type="submission" date="2021-04" db="EMBL/GenBank/DDBJ databases">
        <authorList>
            <person name="Dong X."/>
        </authorList>
    </citation>
    <scope>NUCLEOTIDE SEQUENCE</scope>
    <source>
        <strain evidence="1">ZWT</strain>
    </source>
</reference>
<evidence type="ECO:0000313" key="2">
    <source>
        <dbReference type="Proteomes" id="UP001056429"/>
    </source>
</evidence>
<organism evidence="1 2">
    <name type="scientific">Oceanirhabdus seepicola</name>
    <dbReference type="NCBI Taxonomy" id="2828781"/>
    <lineage>
        <taxon>Bacteria</taxon>
        <taxon>Bacillati</taxon>
        <taxon>Bacillota</taxon>
        <taxon>Clostridia</taxon>
        <taxon>Eubacteriales</taxon>
        <taxon>Clostridiaceae</taxon>
        <taxon>Oceanirhabdus</taxon>
    </lineage>
</organism>
<name>A0A9J6NWB1_9CLOT</name>
<accession>A0A9J6NWB1</accession>
<protein>
    <submittedName>
        <fullName evidence="1">Uncharacterized protein</fullName>
    </submittedName>
</protein>
<comment type="caution">
    <text evidence="1">The sequence shown here is derived from an EMBL/GenBank/DDBJ whole genome shotgun (WGS) entry which is preliminary data.</text>
</comment>
<reference evidence="1" key="1">
    <citation type="journal article" date="2021" name="mSystems">
        <title>Bacteria and Archaea Synergistically Convert Glycine Betaine to Biogenic Methane in the Formosa Cold Seep of the South China Sea.</title>
        <authorList>
            <person name="Li L."/>
            <person name="Zhang W."/>
            <person name="Zhang S."/>
            <person name="Song L."/>
            <person name="Sun Q."/>
            <person name="Zhang H."/>
            <person name="Xiang H."/>
            <person name="Dong X."/>
        </authorList>
    </citation>
    <scope>NUCLEOTIDE SEQUENCE</scope>
    <source>
        <strain evidence="1">ZWT</strain>
    </source>
</reference>
<sequence length="404" mass="43975">MEDTINEFVKEALIRSTTDLSENASFDDIEKFLSQYDGSQAQGVVNNVKGIAHELEYEYIENNDGDDITAELFGETNHPGSDIRLTNEITGEVTEVQLKATGSSEYVREHMEKYPHIDVMATDEVAQELGIESTGISNDTLDFQVKSTLDELGLEGLDDDLLEYVELQNQSVQSMVSIQDTSTLFEEFGDIMPDILSGFAAGGYLALLDIFKDKPEKQKRVMKAGIATGIVDGFIDFGEMGLEEGFDINPMLLASVASWLAKAANSSDNRYIGTIGKGFNSVVNVGLQTLEYGSYVALGAEVVDLLTGLEVVSFLGDALDGLDFLDVLGDGAEVVDFLDGIASLGVGLIASKAVKSIFKNMNEKDRVKMESLSKRVTSKRIFEKSLKSGMDVNTLIGPYMGFNS</sequence>
<evidence type="ECO:0000313" key="1">
    <source>
        <dbReference type="EMBL" id="MCM1988794.1"/>
    </source>
</evidence>